<dbReference type="AlphaFoldDB" id="X1M5R8"/>
<protein>
    <recommendedName>
        <fullName evidence="1">DZANK-type domain-containing protein</fullName>
    </recommendedName>
</protein>
<comment type="caution">
    <text evidence="2">The sequence shown here is derived from an EMBL/GenBank/DDBJ whole genome shotgun (WGS) entry which is preliminary data.</text>
</comment>
<proteinExistence type="predicted"/>
<reference evidence="2" key="1">
    <citation type="journal article" date="2014" name="Front. Microbiol.">
        <title>High frequency of phylogenetically diverse reductive dehalogenase-homologous genes in deep subseafloor sedimentary metagenomes.</title>
        <authorList>
            <person name="Kawai M."/>
            <person name="Futagami T."/>
            <person name="Toyoda A."/>
            <person name="Takaki Y."/>
            <person name="Nishi S."/>
            <person name="Hori S."/>
            <person name="Arai W."/>
            <person name="Tsubouchi T."/>
            <person name="Morono Y."/>
            <person name="Uchiyama I."/>
            <person name="Ito T."/>
            <person name="Fujiyama A."/>
            <person name="Inagaki F."/>
            <person name="Takami H."/>
        </authorList>
    </citation>
    <scope>NUCLEOTIDE SEQUENCE</scope>
    <source>
        <strain evidence="2">Expedition CK06-06</strain>
    </source>
</reference>
<dbReference type="EMBL" id="BARV01015084">
    <property type="protein sequence ID" value="GAI26678.1"/>
    <property type="molecule type" value="Genomic_DNA"/>
</dbReference>
<evidence type="ECO:0000259" key="1">
    <source>
        <dbReference type="Pfam" id="PF12773"/>
    </source>
</evidence>
<feature type="domain" description="DZANK-type" evidence="1">
    <location>
        <begin position="3"/>
        <end position="48"/>
    </location>
</feature>
<accession>X1M5R8</accession>
<evidence type="ECO:0000313" key="2">
    <source>
        <dbReference type="EMBL" id="GAI26678.1"/>
    </source>
</evidence>
<dbReference type="InterPro" id="IPR025874">
    <property type="entry name" value="DZR"/>
</dbReference>
<gene>
    <name evidence="2" type="ORF">S06H3_26138</name>
</gene>
<organism evidence="2">
    <name type="scientific">marine sediment metagenome</name>
    <dbReference type="NCBI Taxonomy" id="412755"/>
    <lineage>
        <taxon>unclassified sequences</taxon>
        <taxon>metagenomes</taxon>
        <taxon>ecological metagenomes</taxon>
    </lineage>
</organism>
<name>X1M5R8_9ZZZZ</name>
<dbReference type="Pfam" id="PF12773">
    <property type="entry name" value="DZR"/>
    <property type="match status" value="1"/>
</dbReference>
<sequence length="54" mass="5757">MKCLSCGEEIPVNSLKCPKCSVTIVRDAECMACGKNIPGQAEKCPECGVEIIRA</sequence>